<accession>A0A2P2JSC9</accession>
<protein>
    <submittedName>
        <fullName evidence="1">Uncharacterized protein</fullName>
    </submittedName>
</protein>
<name>A0A2P2JSC9_RHIMU</name>
<proteinExistence type="predicted"/>
<reference evidence="1" key="1">
    <citation type="submission" date="2018-02" db="EMBL/GenBank/DDBJ databases">
        <title>Rhizophora mucronata_Transcriptome.</title>
        <authorList>
            <person name="Meera S.P."/>
            <person name="Sreeshan A."/>
            <person name="Augustine A."/>
        </authorList>
    </citation>
    <scope>NUCLEOTIDE SEQUENCE</scope>
    <source>
        <tissue evidence="1">Leaf</tissue>
    </source>
</reference>
<sequence>MYISFQLTCIINHFISGSNFCTLDYTSHKSFKTLFCCVRYAALASCCFLELNFKILKRKGVGL</sequence>
<dbReference type="EMBL" id="GGEC01015898">
    <property type="protein sequence ID" value="MBW96381.1"/>
    <property type="molecule type" value="Transcribed_RNA"/>
</dbReference>
<dbReference type="AlphaFoldDB" id="A0A2P2JSC9"/>
<evidence type="ECO:0000313" key="1">
    <source>
        <dbReference type="EMBL" id="MBW96381.1"/>
    </source>
</evidence>
<organism evidence="1">
    <name type="scientific">Rhizophora mucronata</name>
    <name type="common">Asiatic mangrove</name>
    <dbReference type="NCBI Taxonomy" id="61149"/>
    <lineage>
        <taxon>Eukaryota</taxon>
        <taxon>Viridiplantae</taxon>
        <taxon>Streptophyta</taxon>
        <taxon>Embryophyta</taxon>
        <taxon>Tracheophyta</taxon>
        <taxon>Spermatophyta</taxon>
        <taxon>Magnoliopsida</taxon>
        <taxon>eudicotyledons</taxon>
        <taxon>Gunneridae</taxon>
        <taxon>Pentapetalae</taxon>
        <taxon>rosids</taxon>
        <taxon>fabids</taxon>
        <taxon>Malpighiales</taxon>
        <taxon>Rhizophoraceae</taxon>
        <taxon>Rhizophora</taxon>
    </lineage>
</organism>